<accession>A0A5A9W8B3</accession>
<evidence type="ECO:0000313" key="1">
    <source>
        <dbReference type="EMBL" id="KAA0876358.1"/>
    </source>
</evidence>
<evidence type="ECO:0008006" key="3">
    <source>
        <dbReference type="Google" id="ProtNLM"/>
    </source>
</evidence>
<name>A0A5A9W8B3_9GAMM</name>
<evidence type="ECO:0000313" key="2">
    <source>
        <dbReference type="Proteomes" id="UP000325302"/>
    </source>
</evidence>
<dbReference type="RefSeq" id="WP_149389607.1">
    <property type="nucleotide sequence ID" value="NZ_SMRS01000001.1"/>
</dbReference>
<reference evidence="1 2" key="1">
    <citation type="submission" date="2019-03" db="EMBL/GenBank/DDBJ databases">
        <title>Nitrincola sp. nov. isolated from an Indian soda lake.</title>
        <authorList>
            <person name="Joshi A."/>
            <person name="Thite S.V."/>
            <person name="Joseph N."/>
            <person name="Dhotre D."/>
            <person name="Moorthy M."/>
            <person name="Shouche Y.S."/>
        </authorList>
    </citation>
    <scope>NUCLEOTIDE SEQUENCE [LARGE SCALE GENOMIC DNA]</scope>
    <source>
        <strain evidence="1 2">MEB193</strain>
    </source>
</reference>
<comment type="caution">
    <text evidence="1">The sequence shown here is derived from an EMBL/GenBank/DDBJ whole genome shotgun (WGS) entry which is preliminary data.</text>
</comment>
<proteinExistence type="predicted"/>
<dbReference type="AlphaFoldDB" id="A0A5A9W8B3"/>
<gene>
    <name evidence="1" type="ORF">E1H14_01105</name>
</gene>
<dbReference type="OrthoDB" id="5904132at2"/>
<dbReference type="Proteomes" id="UP000325302">
    <property type="component" value="Unassembled WGS sequence"/>
</dbReference>
<organism evidence="1 2">
    <name type="scientific">Nitrincola tapanii</name>
    <dbReference type="NCBI Taxonomy" id="1708751"/>
    <lineage>
        <taxon>Bacteria</taxon>
        <taxon>Pseudomonadati</taxon>
        <taxon>Pseudomonadota</taxon>
        <taxon>Gammaproteobacteria</taxon>
        <taxon>Oceanospirillales</taxon>
        <taxon>Oceanospirillaceae</taxon>
        <taxon>Nitrincola</taxon>
    </lineage>
</organism>
<keyword evidence="2" id="KW-1185">Reference proteome</keyword>
<sequence length="159" mass="18550">MESICKIASDIEFWKIMAPVLTVVVGWLLNEKARRQAELDKRIFEQRKKKEESYRILLKSSKGFSEGQEDAELLKLAFLDELQLCWLHASDDVIKKIYAFIDSVHTDSSEQIKAQKEHLFAEFVAALRNDTLSHKLIERSDLKSKDYRLLKPNDKKPNK</sequence>
<protein>
    <recommendedName>
        <fullName evidence="3">DUF2489 domain-containing protein</fullName>
    </recommendedName>
</protein>
<dbReference type="EMBL" id="SMRS01000001">
    <property type="protein sequence ID" value="KAA0876358.1"/>
    <property type="molecule type" value="Genomic_DNA"/>
</dbReference>